<keyword evidence="3" id="KW-0732">Signal</keyword>
<feature type="disulfide bond" evidence="10">
    <location>
        <begin position="88"/>
        <end position="100"/>
    </location>
</feature>
<dbReference type="PROSITE" id="PS50068">
    <property type="entry name" value="LDLRA_2"/>
    <property type="match status" value="1"/>
</dbReference>
<dbReference type="SUPFAM" id="SSF57424">
    <property type="entry name" value="LDL receptor-like module"/>
    <property type="match status" value="1"/>
</dbReference>
<dbReference type="EMBL" id="UYJE01001745">
    <property type="protein sequence ID" value="VDI04823.1"/>
    <property type="molecule type" value="Genomic_DNA"/>
</dbReference>
<dbReference type="GO" id="GO:0042562">
    <property type="term" value="F:hormone binding"/>
    <property type="evidence" value="ECO:0007669"/>
    <property type="project" value="TreeGrafter"/>
</dbReference>
<name>A0A8B6CG95_MYTGA</name>
<evidence type="ECO:0000256" key="4">
    <source>
        <dbReference type="ARBA" id="ARBA00022737"/>
    </source>
</evidence>
<keyword evidence="2 12" id="KW-0812">Transmembrane</keyword>
<keyword evidence="8" id="KW-0675">Receptor</keyword>
<keyword evidence="14" id="KW-1185">Reference proteome</keyword>
<organism evidence="13 14">
    <name type="scientific">Mytilus galloprovincialis</name>
    <name type="common">Mediterranean mussel</name>
    <dbReference type="NCBI Taxonomy" id="29158"/>
    <lineage>
        <taxon>Eukaryota</taxon>
        <taxon>Metazoa</taxon>
        <taxon>Spiralia</taxon>
        <taxon>Lophotrochozoa</taxon>
        <taxon>Mollusca</taxon>
        <taxon>Bivalvia</taxon>
        <taxon>Autobranchia</taxon>
        <taxon>Pteriomorphia</taxon>
        <taxon>Mytilida</taxon>
        <taxon>Mytiloidea</taxon>
        <taxon>Mytilidae</taxon>
        <taxon>Mytilinae</taxon>
        <taxon>Mytilus</taxon>
    </lineage>
</organism>
<evidence type="ECO:0000256" key="10">
    <source>
        <dbReference type="PROSITE-ProRule" id="PRU00124"/>
    </source>
</evidence>
<dbReference type="FunFam" id="4.10.400.10:FF:000034">
    <property type="entry name" value="Low-density lipoprotein receptor-related protein 2"/>
    <property type="match status" value="1"/>
</dbReference>
<dbReference type="CDD" id="cd00112">
    <property type="entry name" value="LDLa"/>
    <property type="match status" value="1"/>
</dbReference>
<sequence length="532" mass="59401">MTEPKVRQLLEFTMDVSLRPFVTQNNNECIGKVVGDFPGKKDAFKICEVCAYPGKNFFTAVEFMKERTIFHLCVFVFATTQYLVIESCDADQFRCTNGQCIPAKARCDDNFECLDYSDELNCIFVQPCPEALYRCETGKCVDNKAKCTSSESVMSSTTSFVDDQLFSTVTAYIHSQTFNFQSTPMLISTEFSEKLHASSFILEVSSYPSSLKQMAKLIDSFSSYITSSTTSHAASGMYSYFELYSTLSTTSKLSRESDLLPTKCLTSLVSLSTLQPTTTIGQLSDITSSYTDKHTTKQTDINSNFIASSMTIAASKSINFEASELDLTTNNHSHLHVFVNSSIMVSSKPLQSVTSTHILYSSLIVSSKSVLHTSEGISVISAAEPSSHTSLYTTLPSNKFISRDVLASFTTPEQHRTIPLNDLFESTSSNTEHSTIKTTPPFESTIPEDKKDNDTAFPYWVIAIIAVIILIAMTTLYIIYRHYVRKRTRKKEFGSITSMDMVHPDIVPKNTKPKSHEGMIKTSSFNRVQQYN</sequence>
<keyword evidence="5 12" id="KW-1133">Transmembrane helix</keyword>
<feature type="disulfide bond" evidence="10">
    <location>
        <begin position="95"/>
        <end position="113"/>
    </location>
</feature>
<keyword evidence="9" id="KW-0325">Glycoprotein</keyword>
<evidence type="ECO:0000256" key="8">
    <source>
        <dbReference type="ARBA" id="ARBA00023170"/>
    </source>
</evidence>
<dbReference type="PANTHER" id="PTHR22722:SF14">
    <property type="entry name" value="MEGALIN, ISOFORM A"/>
    <property type="match status" value="1"/>
</dbReference>
<dbReference type="GO" id="GO:0016324">
    <property type="term" value="C:apical plasma membrane"/>
    <property type="evidence" value="ECO:0007669"/>
    <property type="project" value="TreeGrafter"/>
</dbReference>
<dbReference type="PROSITE" id="PS01209">
    <property type="entry name" value="LDLRA_1"/>
    <property type="match status" value="1"/>
</dbReference>
<comment type="subcellular location">
    <subcellularLocation>
        <location evidence="1">Membrane</location>
        <topology evidence="1">Single-pass membrane protein</topology>
    </subcellularLocation>
</comment>
<dbReference type="Proteomes" id="UP000596742">
    <property type="component" value="Unassembled WGS sequence"/>
</dbReference>
<comment type="caution">
    <text evidence="13">The sequence shown here is derived from an EMBL/GenBank/DDBJ whole genome shotgun (WGS) entry which is preliminary data.</text>
</comment>
<dbReference type="InterPro" id="IPR036055">
    <property type="entry name" value="LDL_receptor-like_sf"/>
</dbReference>
<keyword evidence="6 12" id="KW-0472">Membrane</keyword>
<dbReference type="AlphaFoldDB" id="A0A8B6CG95"/>
<protein>
    <submittedName>
        <fullName evidence="13">Uncharacterized protein</fullName>
    </submittedName>
</protein>
<evidence type="ECO:0000256" key="2">
    <source>
        <dbReference type="ARBA" id="ARBA00022692"/>
    </source>
</evidence>
<evidence type="ECO:0000313" key="13">
    <source>
        <dbReference type="EMBL" id="VDI04823.1"/>
    </source>
</evidence>
<dbReference type="InterPro" id="IPR051221">
    <property type="entry name" value="LDLR-related"/>
</dbReference>
<evidence type="ECO:0000256" key="7">
    <source>
        <dbReference type="ARBA" id="ARBA00023157"/>
    </source>
</evidence>
<dbReference type="Pfam" id="PF00057">
    <property type="entry name" value="Ldl_recept_a"/>
    <property type="match status" value="1"/>
</dbReference>
<evidence type="ECO:0000313" key="14">
    <source>
        <dbReference type="Proteomes" id="UP000596742"/>
    </source>
</evidence>
<dbReference type="PANTHER" id="PTHR22722">
    <property type="entry name" value="LOW-DENSITY LIPOPROTEIN RECEPTOR-RELATED PROTEIN 2-RELATED"/>
    <property type="match status" value="1"/>
</dbReference>
<dbReference type="OrthoDB" id="6145640at2759"/>
<evidence type="ECO:0000256" key="11">
    <source>
        <dbReference type="SAM" id="MobiDB-lite"/>
    </source>
</evidence>
<dbReference type="Gene3D" id="4.10.400.10">
    <property type="entry name" value="Low-density Lipoprotein Receptor"/>
    <property type="match status" value="1"/>
</dbReference>
<evidence type="ECO:0000256" key="5">
    <source>
        <dbReference type="ARBA" id="ARBA00022989"/>
    </source>
</evidence>
<dbReference type="SMART" id="SM00192">
    <property type="entry name" value="LDLa"/>
    <property type="match status" value="1"/>
</dbReference>
<evidence type="ECO:0000256" key="3">
    <source>
        <dbReference type="ARBA" id="ARBA00022729"/>
    </source>
</evidence>
<evidence type="ECO:0000256" key="6">
    <source>
        <dbReference type="ARBA" id="ARBA00023136"/>
    </source>
</evidence>
<feature type="compositionally biased region" description="Polar residues" evidence="11">
    <location>
        <begin position="429"/>
        <end position="442"/>
    </location>
</feature>
<evidence type="ECO:0000256" key="12">
    <source>
        <dbReference type="SAM" id="Phobius"/>
    </source>
</evidence>
<keyword evidence="4" id="KW-0677">Repeat</keyword>
<dbReference type="GO" id="GO:0043235">
    <property type="term" value="C:receptor complex"/>
    <property type="evidence" value="ECO:0007669"/>
    <property type="project" value="TreeGrafter"/>
</dbReference>
<evidence type="ECO:0000256" key="9">
    <source>
        <dbReference type="ARBA" id="ARBA00023180"/>
    </source>
</evidence>
<reference evidence="13" key="1">
    <citation type="submission" date="2018-11" db="EMBL/GenBank/DDBJ databases">
        <authorList>
            <person name="Alioto T."/>
            <person name="Alioto T."/>
        </authorList>
    </citation>
    <scope>NUCLEOTIDE SEQUENCE</scope>
</reference>
<accession>A0A8B6CG95</accession>
<dbReference type="GO" id="GO:0006898">
    <property type="term" value="P:receptor-mediated endocytosis"/>
    <property type="evidence" value="ECO:0007669"/>
    <property type="project" value="TreeGrafter"/>
</dbReference>
<proteinExistence type="predicted"/>
<feature type="disulfide bond" evidence="10">
    <location>
        <begin position="107"/>
        <end position="122"/>
    </location>
</feature>
<keyword evidence="7 10" id="KW-1015">Disulfide bond</keyword>
<evidence type="ECO:0000256" key="1">
    <source>
        <dbReference type="ARBA" id="ARBA00004167"/>
    </source>
</evidence>
<feature type="region of interest" description="Disordered" evidence="11">
    <location>
        <begin position="429"/>
        <end position="448"/>
    </location>
</feature>
<feature type="transmembrane region" description="Helical" evidence="12">
    <location>
        <begin position="457"/>
        <end position="480"/>
    </location>
</feature>
<dbReference type="InterPro" id="IPR002172">
    <property type="entry name" value="LDrepeatLR_classA_rpt"/>
</dbReference>
<dbReference type="InterPro" id="IPR023415">
    <property type="entry name" value="LDLR_class-A_CS"/>
</dbReference>
<gene>
    <name evidence="13" type="ORF">MGAL_10B044094</name>
</gene>